<dbReference type="EMBL" id="CP002098">
    <property type="protein sequence ID" value="ADM28175.1"/>
    <property type="molecule type" value="Genomic_DNA"/>
</dbReference>
<dbReference type="InterPro" id="IPR001529">
    <property type="entry name" value="Zn_ribbon_RPB9"/>
</dbReference>
<reference evidence="2 3" key="1">
    <citation type="journal article" date="2010" name="Stand. Genomic Sci.">
        <title>Complete genome sequence of Ignisphaera aggregans type strain (AQ1.S1).</title>
        <authorList>
            <person name="Goker M."/>
            <person name="Held B."/>
            <person name="Lapidus A."/>
            <person name="Nolan M."/>
            <person name="Spring S."/>
            <person name="Yasawong M."/>
            <person name="Lucas S."/>
            <person name="Glavina Del Rio T."/>
            <person name="Tice H."/>
            <person name="Cheng J.F."/>
            <person name="Goodwin L."/>
            <person name="Tapia R."/>
            <person name="Pitluck S."/>
            <person name="Liolios K."/>
            <person name="Ivanova N."/>
            <person name="Mavromatis K."/>
            <person name="Mikhailova N."/>
            <person name="Pati A."/>
            <person name="Chen A."/>
            <person name="Palaniappan K."/>
            <person name="Brambilla E."/>
            <person name="Land M."/>
            <person name="Hauser L."/>
            <person name="Chang Y.J."/>
            <person name="Jeffries C.D."/>
            <person name="Brettin T."/>
            <person name="Detter J.C."/>
            <person name="Han C."/>
            <person name="Rohde M."/>
            <person name="Sikorski J."/>
            <person name="Woyke T."/>
            <person name="Bristow J."/>
            <person name="Eisen J.A."/>
            <person name="Markowitz V."/>
            <person name="Hugenholtz P."/>
            <person name="Kyrpides N.C."/>
            <person name="Klenk H.P."/>
        </authorList>
    </citation>
    <scope>NUCLEOTIDE SEQUENCE [LARGE SCALE GENOMIC DNA]</scope>
    <source>
        <strain evidence="3">DSM 17230 / JCM 13409 / AQ1.S1</strain>
    </source>
</reference>
<dbReference type="SMART" id="SM00661">
    <property type="entry name" value="RPOL9"/>
    <property type="match status" value="1"/>
</dbReference>
<dbReference type="GO" id="GO:0006351">
    <property type="term" value="P:DNA-templated transcription"/>
    <property type="evidence" value="ECO:0007669"/>
    <property type="project" value="InterPro"/>
</dbReference>
<dbReference type="Pfam" id="PF02150">
    <property type="entry name" value="Zn_ribbon_RPB9"/>
    <property type="match status" value="1"/>
</dbReference>
<sequence length="95" mass="10910">MQFCPRCGGLLMPIKKDDGTTILRCTKCGYELQPQTTEYRIAKAGGSNRVQTTSVVTEGKKIGRKKEELEQEKEEYYKELFLELLHEEEYGGEET</sequence>
<feature type="domain" description="DNA-directed RNA polymerase II subunit RPB9-like zinc ribbon" evidence="1">
    <location>
        <begin position="2"/>
        <end position="55"/>
    </location>
</feature>
<dbReference type="AlphaFoldDB" id="E0SQ44"/>
<dbReference type="HOGENOM" id="CLU_166550_0_0_2"/>
<dbReference type="STRING" id="583356.Igag_1372"/>
<protein>
    <submittedName>
        <fullName evidence="2">DNA-directed RNA polymerase, M/15 kDa subunit</fullName>
    </submittedName>
</protein>
<dbReference type="BioCyc" id="IAGG583356:GHAH-1358-MONOMER"/>
<keyword evidence="2" id="KW-0240">DNA-directed RNA polymerase</keyword>
<name>E0SQ44_IGNAA</name>
<dbReference type="Proteomes" id="UP000001304">
    <property type="component" value="Chromosome"/>
</dbReference>
<accession>E0SQ44</accession>
<proteinExistence type="predicted"/>
<dbReference type="GO" id="GO:0000428">
    <property type="term" value="C:DNA-directed RNA polymerase complex"/>
    <property type="evidence" value="ECO:0007669"/>
    <property type="project" value="UniProtKB-KW"/>
</dbReference>
<keyword evidence="3" id="KW-1185">Reference proteome</keyword>
<keyword evidence="2" id="KW-0804">Transcription</keyword>
<evidence type="ECO:0000259" key="1">
    <source>
        <dbReference type="SMART" id="SM00661"/>
    </source>
</evidence>
<organism evidence="2 3">
    <name type="scientific">Ignisphaera aggregans (strain DSM 17230 / JCM 13409 / AQ1.S1)</name>
    <dbReference type="NCBI Taxonomy" id="583356"/>
    <lineage>
        <taxon>Archaea</taxon>
        <taxon>Thermoproteota</taxon>
        <taxon>Thermoprotei</taxon>
        <taxon>Desulfurococcales</taxon>
        <taxon>Desulfurococcaceae</taxon>
        <taxon>Ignisphaera</taxon>
    </lineage>
</organism>
<gene>
    <name evidence="2" type="ordered locus">Igag_1372</name>
</gene>
<evidence type="ECO:0000313" key="3">
    <source>
        <dbReference type="Proteomes" id="UP000001304"/>
    </source>
</evidence>
<dbReference type="KEGG" id="iag:Igag_1372"/>
<evidence type="ECO:0000313" key="2">
    <source>
        <dbReference type="EMBL" id="ADM28175.1"/>
    </source>
</evidence>